<dbReference type="HOGENOM" id="CLU_3063591_0_0_10"/>
<dbReference type="AlphaFoldDB" id="H1Y6M5"/>
<evidence type="ECO:0008006" key="3">
    <source>
        <dbReference type="Google" id="ProtNLM"/>
    </source>
</evidence>
<dbReference type="RefSeq" id="WP_008507012.1">
    <property type="nucleotide sequence ID" value="NZ_CM001403.1"/>
</dbReference>
<sequence length="53" mass="6267">MENNKNLTVVIDTNVLLVSISSRSKYPWLYQELLKAKLRIALTDEILLEYEER</sequence>
<reference evidence="1" key="1">
    <citation type="submission" date="2011-09" db="EMBL/GenBank/DDBJ databases">
        <title>The permanent draft genome of Mucilaginibacter paludis DSM 18603.</title>
        <authorList>
            <consortium name="US DOE Joint Genome Institute (JGI-PGF)"/>
            <person name="Lucas S."/>
            <person name="Han J."/>
            <person name="Lapidus A."/>
            <person name="Bruce D."/>
            <person name="Goodwin L."/>
            <person name="Pitluck S."/>
            <person name="Peters L."/>
            <person name="Kyrpides N."/>
            <person name="Mavromatis K."/>
            <person name="Ivanova N."/>
            <person name="Mikhailova N."/>
            <person name="Held B."/>
            <person name="Detter J.C."/>
            <person name="Tapia R."/>
            <person name="Han C."/>
            <person name="Land M."/>
            <person name="Hauser L."/>
            <person name="Markowitz V."/>
            <person name="Cheng J.-F."/>
            <person name="Hugenholtz P."/>
            <person name="Woyke T."/>
            <person name="Wu D."/>
            <person name="Tindall B."/>
            <person name="Brambilla E."/>
            <person name="Klenk H.-P."/>
            <person name="Eisen J.A."/>
        </authorList>
    </citation>
    <scope>NUCLEOTIDE SEQUENCE [LARGE SCALE GENOMIC DNA]</scope>
    <source>
        <strain evidence="1">DSM 18603</strain>
    </source>
</reference>
<evidence type="ECO:0000313" key="1">
    <source>
        <dbReference type="EMBL" id="EHQ26817.1"/>
    </source>
</evidence>
<dbReference type="STRING" id="714943.Mucpa_2705"/>
<accession>H1Y6M5</accession>
<keyword evidence="2" id="KW-1185">Reference proteome</keyword>
<dbReference type="EMBL" id="CM001403">
    <property type="protein sequence ID" value="EHQ26817.1"/>
    <property type="molecule type" value="Genomic_DNA"/>
</dbReference>
<dbReference type="OrthoDB" id="9802590at2"/>
<proteinExistence type="predicted"/>
<evidence type="ECO:0000313" key="2">
    <source>
        <dbReference type="Proteomes" id="UP000002774"/>
    </source>
</evidence>
<protein>
    <recommendedName>
        <fullName evidence="3">PIN domain-containing protein</fullName>
    </recommendedName>
</protein>
<gene>
    <name evidence="1" type="ORF">Mucpa_2705</name>
</gene>
<dbReference type="Proteomes" id="UP000002774">
    <property type="component" value="Chromosome"/>
</dbReference>
<organism evidence="1 2">
    <name type="scientific">Mucilaginibacter paludis DSM 18603</name>
    <dbReference type="NCBI Taxonomy" id="714943"/>
    <lineage>
        <taxon>Bacteria</taxon>
        <taxon>Pseudomonadati</taxon>
        <taxon>Bacteroidota</taxon>
        <taxon>Sphingobacteriia</taxon>
        <taxon>Sphingobacteriales</taxon>
        <taxon>Sphingobacteriaceae</taxon>
        <taxon>Mucilaginibacter</taxon>
    </lineage>
</organism>
<name>H1Y6M5_9SPHI</name>